<accession>A0A8X6N8Z4</accession>
<dbReference type="AlphaFoldDB" id="A0A8X6N8Z4"/>
<comment type="caution">
    <text evidence="1">The sequence shown here is derived from an EMBL/GenBank/DDBJ whole genome shotgun (WGS) entry which is preliminary data.</text>
</comment>
<evidence type="ECO:0000313" key="2">
    <source>
        <dbReference type="Proteomes" id="UP000887013"/>
    </source>
</evidence>
<evidence type="ECO:0000313" key="1">
    <source>
        <dbReference type="EMBL" id="GFT00273.1"/>
    </source>
</evidence>
<keyword evidence="2" id="KW-1185">Reference proteome</keyword>
<dbReference type="EMBL" id="BMAW01055310">
    <property type="protein sequence ID" value="GFT00273.1"/>
    <property type="molecule type" value="Genomic_DNA"/>
</dbReference>
<name>A0A8X6N8Z4_NEPPI</name>
<dbReference type="Proteomes" id="UP000887013">
    <property type="component" value="Unassembled WGS sequence"/>
</dbReference>
<sequence>MSIKVVSGMEKTDLQKVSMDSENYDDELMREMLEGIKEVIERREPLEAKKRSAKTEFLMEEMYILVERSQYLIGIKYSTELQDMKTQIREIEARIFYFESEDASYQRKL</sequence>
<reference evidence="1" key="1">
    <citation type="submission" date="2020-08" db="EMBL/GenBank/DDBJ databases">
        <title>Multicomponent nature underlies the extraordinary mechanical properties of spider dragline silk.</title>
        <authorList>
            <person name="Kono N."/>
            <person name="Nakamura H."/>
            <person name="Mori M."/>
            <person name="Yoshida Y."/>
            <person name="Ohtoshi R."/>
            <person name="Malay A.D."/>
            <person name="Moran D.A.P."/>
            <person name="Tomita M."/>
            <person name="Numata K."/>
            <person name="Arakawa K."/>
        </authorList>
    </citation>
    <scope>NUCLEOTIDE SEQUENCE</scope>
</reference>
<protein>
    <submittedName>
        <fullName evidence="1">Uncharacterized protein</fullName>
    </submittedName>
</protein>
<gene>
    <name evidence="1" type="ORF">NPIL_166771</name>
</gene>
<proteinExistence type="predicted"/>
<organism evidence="1 2">
    <name type="scientific">Nephila pilipes</name>
    <name type="common">Giant wood spider</name>
    <name type="synonym">Nephila maculata</name>
    <dbReference type="NCBI Taxonomy" id="299642"/>
    <lineage>
        <taxon>Eukaryota</taxon>
        <taxon>Metazoa</taxon>
        <taxon>Ecdysozoa</taxon>
        <taxon>Arthropoda</taxon>
        <taxon>Chelicerata</taxon>
        <taxon>Arachnida</taxon>
        <taxon>Araneae</taxon>
        <taxon>Araneomorphae</taxon>
        <taxon>Entelegynae</taxon>
        <taxon>Araneoidea</taxon>
        <taxon>Nephilidae</taxon>
        <taxon>Nephila</taxon>
    </lineage>
</organism>